<accession>A0ABR2VU87</accession>
<evidence type="ECO:0000256" key="3">
    <source>
        <dbReference type="SAM" id="SignalP"/>
    </source>
</evidence>
<keyword evidence="3" id="KW-0732">Signal</keyword>
<dbReference type="EMBL" id="JASJQH010007722">
    <property type="protein sequence ID" value="KAK9702471.1"/>
    <property type="molecule type" value="Genomic_DNA"/>
</dbReference>
<name>A0ABR2VU87_9FUNG</name>
<organism evidence="4 5">
    <name type="scientific">Basidiobolus ranarum</name>
    <dbReference type="NCBI Taxonomy" id="34480"/>
    <lineage>
        <taxon>Eukaryota</taxon>
        <taxon>Fungi</taxon>
        <taxon>Fungi incertae sedis</taxon>
        <taxon>Zoopagomycota</taxon>
        <taxon>Entomophthoromycotina</taxon>
        <taxon>Basidiobolomycetes</taxon>
        <taxon>Basidiobolales</taxon>
        <taxon>Basidiobolaceae</taxon>
        <taxon>Basidiobolus</taxon>
    </lineage>
</organism>
<feature type="region of interest" description="Disordered" evidence="1">
    <location>
        <begin position="108"/>
        <end position="177"/>
    </location>
</feature>
<keyword evidence="2" id="KW-0472">Membrane</keyword>
<evidence type="ECO:0000313" key="5">
    <source>
        <dbReference type="Proteomes" id="UP001479436"/>
    </source>
</evidence>
<protein>
    <submittedName>
        <fullName evidence="4">Uncharacterized protein</fullName>
    </submittedName>
</protein>
<sequence>MRSTTIVASIIAFSVAAVQAAAPEHTTTAVHSTTAEHKPVATHETKSEIQCNTNCTLTVGKEVFEHFTMTPGQYYAESQGLYCNKTDPKHSDFMDKLDVCLKKCPKDEQSLPKDACESYSKTESGAHSVEDTKTTDSHSSEATPTASKSDDSSKSHDSTSATASKDDDKATHSPKSAAPIVGVSTVLATLCGVVALFAL</sequence>
<dbReference type="Proteomes" id="UP001479436">
    <property type="component" value="Unassembled WGS sequence"/>
</dbReference>
<proteinExistence type="predicted"/>
<feature type="compositionally biased region" description="Basic and acidic residues" evidence="1">
    <location>
        <begin position="148"/>
        <end position="157"/>
    </location>
</feature>
<feature type="signal peptide" evidence="3">
    <location>
        <begin position="1"/>
        <end position="20"/>
    </location>
</feature>
<keyword evidence="2" id="KW-0812">Transmembrane</keyword>
<gene>
    <name evidence="4" type="ORF">K7432_011232</name>
</gene>
<feature type="chain" id="PRO_5047089852" evidence="3">
    <location>
        <begin position="21"/>
        <end position="199"/>
    </location>
</feature>
<feature type="compositionally biased region" description="Basic and acidic residues" evidence="1">
    <location>
        <begin position="128"/>
        <end position="139"/>
    </location>
</feature>
<evidence type="ECO:0000313" key="4">
    <source>
        <dbReference type="EMBL" id="KAK9702471.1"/>
    </source>
</evidence>
<feature type="transmembrane region" description="Helical" evidence="2">
    <location>
        <begin position="177"/>
        <end position="198"/>
    </location>
</feature>
<evidence type="ECO:0000256" key="2">
    <source>
        <dbReference type="SAM" id="Phobius"/>
    </source>
</evidence>
<keyword evidence="5" id="KW-1185">Reference proteome</keyword>
<comment type="caution">
    <text evidence="4">The sequence shown here is derived from an EMBL/GenBank/DDBJ whole genome shotgun (WGS) entry which is preliminary data.</text>
</comment>
<reference evidence="4 5" key="1">
    <citation type="submission" date="2023-04" db="EMBL/GenBank/DDBJ databases">
        <title>Genome of Basidiobolus ranarum AG-B5.</title>
        <authorList>
            <person name="Stajich J.E."/>
            <person name="Carter-House D."/>
            <person name="Gryganskyi A."/>
        </authorList>
    </citation>
    <scope>NUCLEOTIDE SEQUENCE [LARGE SCALE GENOMIC DNA]</scope>
    <source>
        <strain evidence="4 5">AG-B5</strain>
    </source>
</reference>
<evidence type="ECO:0000256" key="1">
    <source>
        <dbReference type="SAM" id="MobiDB-lite"/>
    </source>
</evidence>
<keyword evidence="2" id="KW-1133">Transmembrane helix</keyword>